<dbReference type="Pfam" id="PF20441">
    <property type="entry name" value="TerL_nuclease"/>
    <property type="match status" value="1"/>
</dbReference>
<dbReference type="EMBL" id="NNRK01000026">
    <property type="protein sequence ID" value="OYR14270.1"/>
    <property type="molecule type" value="Genomic_DNA"/>
</dbReference>
<name>A0A256FHM7_9HYPH</name>
<organism evidence="3 4">
    <name type="scientific">Brucella rhizosphaerae</name>
    <dbReference type="NCBI Taxonomy" id="571254"/>
    <lineage>
        <taxon>Bacteria</taxon>
        <taxon>Pseudomonadati</taxon>
        <taxon>Pseudomonadota</taxon>
        <taxon>Alphaproteobacteria</taxon>
        <taxon>Hyphomicrobiales</taxon>
        <taxon>Brucellaceae</taxon>
        <taxon>Brucella/Ochrobactrum group</taxon>
        <taxon>Brucella</taxon>
    </lineage>
</organism>
<sequence length="593" mass="67418">MGQTAHHRERDQTDGWAAYNLPSWLADVATDPAYEWALSGWKRAASVPGAWFDHGKADKVVAAWPKIFRLTNDRFKGVSFRLVKWQEITVRLLVGWKKPIEVIDPATHKPCIEHIRILKRLDLWIPRKNGKSEFLAALGVLFFVLEKVNGAEAYVFGRNEDQGRVPFGKMQDIIREANGLLEDAQGNERISLHDKSFFLRETSSLCQLLTGSPDGKHGRSPTVIVGDEIHEWKTRELADTLRQGTGARLQPIELYASTAGRKQNRTGFEWFEESLAIMRGEMDDQTTLVVYFGIGEDDDWTDEEVWRKANPSLGLTPTLDYLRTEFKKAKGRPALEAVFQCYHLNRWVDQLSGWIPRAKWNACTVDAKSWSQLWERNKGRKAYLACDVSSTRDITALVVVFPPDDDNDKWVIIPLFWVPEATLDERAEQDRRVDWQKWVRDGALLTTPGDFVDQSFVQQAILDAFAQFDILAFGYDPWNASKLAGDLQHEGMDPELQIQMRQGHQTLSEPTKEIERLIFARKIEHGGHPVLAWMFGHSTVRFDANLNYVPDKKNSLDKIDGVVATVMAVGLAAGEVDDGTSVYEERGIVEIEI</sequence>
<evidence type="ECO:0000259" key="1">
    <source>
        <dbReference type="Pfam" id="PF03354"/>
    </source>
</evidence>
<proteinExistence type="predicted"/>
<dbReference type="InterPro" id="IPR027417">
    <property type="entry name" value="P-loop_NTPase"/>
</dbReference>
<dbReference type="AlphaFoldDB" id="A0A256FHM7"/>
<dbReference type="PANTHER" id="PTHR41287">
    <property type="match status" value="1"/>
</dbReference>
<feature type="domain" description="Terminase large subunit-like endonuclease" evidence="2">
    <location>
        <begin position="283"/>
        <end position="573"/>
    </location>
</feature>
<comment type="caution">
    <text evidence="3">The sequence shown here is derived from an EMBL/GenBank/DDBJ whole genome shotgun (WGS) entry which is preliminary data.</text>
</comment>
<keyword evidence="4" id="KW-1185">Reference proteome</keyword>
<reference evidence="3 4" key="1">
    <citation type="submission" date="2017-07" db="EMBL/GenBank/DDBJ databases">
        <title>Phylogenetic study on the rhizospheric bacterium Ochrobactrum sp. A44.</title>
        <authorList>
            <person name="Krzyzanowska D.M."/>
            <person name="Ossowicki A."/>
            <person name="Rajewska M."/>
            <person name="Maciag T."/>
            <person name="Kaczynski Z."/>
            <person name="Czerwicka M."/>
            <person name="Jafra S."/>
        </authorList>
    </citation>
    <scope>NUCLEOTIDE SEQUENCE [LARGE SCALE GENOMIC DNA]</scope>
    <source>
        <strain evidence="3 4">PR17</strain>
    </source>
</reference>
<dbReference type="InterPro" id="IPR005021">
    <property type="entry name" value="Terminase_largesu-like"/>
</dbReference>
<dbReference type="GO" id="GO:0004519">
    <property type="term" value="F:endonuclease activity"/>
    <property type="evidence" value="ECO:0007669"/>
    <property type="project" value="InterPro"/>
</dbReference>
<evidence type="ECO:0000313" key="3">
    <source>
        <dbReference type="EMBL" id="OYR14270.1"/>
    </source>
</evidence>
<accession>A0A256FHM7</accession>
<evidence type="ECO:0000313" key="4">
    <source>
        <dbReference type="Proteomes" id="UP000216345"/>
    </source>
</evidence>
<dbReference type="RefSeq" id="WP_208620841.1">
    <property type="nucleotide sequence ID" value="NZ_JBHEEL010000001.1"/>
</dbReference>
<gene>
    <name evidence="3" type="ORF">CEV32_0268</name>
</gene>
<dbReference type="Gene3D" id="3.40.50.300">
    <property type="entry name" value="P-loop containing nucleotide triphosphate hydrolases"/>
    <property type="match status" value="1"/>
</dbReference>
<dbReference type="InterPro" id="IPR046462">
    <property type="entry name" value="TerL_nuclease"/>
</dbReference>
<dbReference type="Proteomes" id="UP000216345">
    <property type="component" value="Unassembled WGS sequence"/>
</dbReference>
<dbReference type="Pfam" id="PF03354">
    <property type="entry name" value="TerL_ATPase"/>
    <property type="match status" value="1"/>
</dbReference>
<protein>
    <submittedName>
        <fullName evidence="3">Phage Terminase family protein</fullName>
    </submittedName>
</protein>
<dbReference type="InterPro" id="IPR046461">
    <property type="entry name" value="TerL_ATPase"/>
</dbReference>
<feature type="domain" description="Terminase large subunit-like ATPase" evidence="1">
    <location>
        <begin position="123"/>
        <end position="264"/>
    </location>
</feature>
<evidence type="ECO:0000259" key="2">
    <source>
        <dbReference type="Pfam" id="PF20441"/>
    </source>
</evidence>
<dbReference type="PANTHER" id="PTHR41287:SF1">
    <property type="entry name" value="PROTEIN YMFN"/>
    <property type="match status" value="1"/>
</dbReference>